<feature type="region of interest" description="Disordered" evidence="1">
    <location>
        <begin position="1268"/>
        <end position="1355"/>
    </location>
</feature>
<feature type="compositionally biased region" description="Low complexity" evidence="1">
    <location>
        <begin position="893"/>
        <end position="907"/>
    </location>
</feature>
<feature type="compositionally biased region" description="Gly residues" evidence="1">
    <location>
        <begin position="1835"/>
        <end position="1844"/>
    </location>
</feature>
<feature type="compositionally biased region" description="Polar residues" evidence="1">
    <location>
        <begin position="707"/>
        <end position="737"/>
    </location>
</feature>
<evidence type="ECO:0000256" key="1">
    <source>
        <dbReference type="SAM" id="MobiDB-lite"/>
    </source>
</evidence>
<feature type="compositionally biased region" description="Polar residues" evidence="1">
    <location>
        <begin position="1751"/>
        <end position="1762"/>
    </location>
</feature>
<dbReference type="Proteomes" id="UP000050795">
    <property type="component" value="Unassembled WGS sequence"/>
</dbReference>
<feature type="compositionally biased region" description="Polar residues" evidence="1">
    <location>
        <begin position="2060"/>
        <end position="2115"/>
    </location>
</feature>
<evidence type="ECO:0000313" key="2">
    <source>
        <dbReference type="Proteomes" id="UP000050795"/>
    </source>
</evidence>
<feature type="compositionally biased region" description="Polar residues" evidence="1">
    <location>
        <begin position="1781"/>
        <end position="1799"/>
    </location>
</feature>
<feature type="compositionally biased region" description="Low complexity" evidence="1">
    <location>
        <begin position="1657"/>
        <end position="1681"/>
    </location>
</feature>
<evidence type="ECO:0000313" key="3">
    <source>
        <dbReference type="WBParaSite" id="TREG1_96140.1"/>
    </source>
</evidence>
<feature type="region of interest" description="Disordered" evidence="1">
    <location>
        <begin position="1872"/>
        <end position="1965"/>
    </location>
</feature>
<feature type="compositionally biased region" description="Low complexity" evidence="1">
    <location>
        <begin position="1767"/>
        <end position="1780"/>
    </location>
</feature>
<feature type="region of interest" description="Disordered" evidence="1">
    <location>
        <begin position="1126"/>
        <end position="1147"/>
    </location>
</feature>
<feature type="compositionally biased region" description="Polar residues" evidence="1">
    <location>
        <begin position="454"/>
        <end position="487"/>
    </location>
</feature>
<feature type="compositionally biased region" description="Low complexity" evidence="1">
    <location>
        <begin position="2160"/>
        <end position="2204"/>
    </location>
</feature>
<feature type="compositionally biased region" description="Polar residues" evidence="1">
    <location>
        <begin position="1286"/>
        <end position="1306"/>
    </location>
</feature>
<feature type="region of interest" description="Disordered" evidence="1">
    <location>
        <begin position="506"/>
        <end position="526"/>
    </location>
</feature>
<feature type="compositionally biased region" description="Low complexity" evidence="1">
    <location>
        <begin position="1917"/>
        <end position="1927"/>
    </location>
</feature>
<feature type="region of interest" description="Disordered" evidence="1">
    <location>
        <begin position="893"/>
        <end position="946"/>
    </location>
</feature>
<feature type="region of interest" description="Disordered" evidence="1">
    <location>
        <begin position="2024"/>
        <end position="2044"/>
    </location>
</feature>
<accession>A0AA85KDU6</accession>
<reference evidence="3" key="2">
    <citation type="submission" date="2023-11" db="UniProtKB">
        <authorList>
            <consortium name="WormBaseParasite"/>
        </authorList>
    </citation>
    <scope>IDENTIFICATION</scope>
</reference>
<feature type="compositionally biased region" description="Polar residues" evidence="1">
    <location>
        <begin position="2145"/>
        <end position="2154"/>
    </location>
</feature>
<feature type="compositionally biased region" description="Polar residues" evidence="1">
    <location>
        <begin position="2283"/>
        <end position="2302"/>
    </location>
</feature>
<feature type="compositionally biased region" description="Polar residues" evidence="1">
    <location>
        <begin position="668"/>
        <end position="685"/>
    </location>
</feature>
<feature type="compositionally biased region" description="Gly residues" evidence="1">
    <location>
        <begin position="1880"/>
        <end position="1892"/>
    </location>
</feature>
<feature type="compositionally biased region" description="Gly residues" evidence="1">
    <location>
        <begin position="1341"/>
        <end position="1350"/>
    </location>
</feature>
<sequence>MSGLKLEDPTVDVADIEKYRMAFLMQFFVQHKRRFRFPRLRLQDLYQKVLKDPDPVAFCDLAARILRFLNHDDPDICMATLDQALDRFAIDKRTSYRINIQRHRNGKLVHQLGSAARAALLDNLIESVYDEQPDFNFTTCFNSSLTNSGGRGGNSNGPGSTTGFDRMVVDSSQDLYNSGGGGGDIGCTDDPEDVNVLIKAGQDAQGCSYYYMDDLRLYRERPQSGISSQWDVVVGPTADQWLAFIMSLSRNEKEYDLHCFLKQDLFELVKESLDAMELHAPNTELDSNYLRTKELNELAELRRRQSGHHHHKLTSLSSVENDKLQLNNIVSLGANGPKSASPAFSGGHGHGGGGCGGGGGVSGIGSSGSSTSGAPLTPSSARTPTSAPPASSLQQQASLPPPDCQETQASSMKLEDSNSNQPTIWPQDTISAKMRTHSGQSPCETADLIGTPKSEGSNTDCSTTTPSVAFTNSNQDVPPGSQNNSAGVATPTPTTIPSLLHSLSSPASCTTTTGRHHSGVSGGGNNLLNNNTTTTISSSIENDQVFSAQSQICDPIVVSESTTIISTTTTVPMNNTHSDMSNNFPVTPTATAAPTPTTGVSVVPGQLPPSSPITTTTTASSLPGVAVVSEPSSISWNSPGYNNNCNSNMASSSPSLQQRECKLPPPQTSNDPVSISTQPSSHVRPNNTGGIDDTTNTTPTQPTNNNYLSYSPTCHQSTQQQNPIPGNLTTSKQQAPNNLDTHPATGAAKLSPSDGINPNLSKMSNSGQFGRQMSIGSSQQDTSPCSGGIDYPLPAQKQCLGTGGGGGGGGGPATALVSPMIGIPPPDAIAAGVIVGGGVSNMPPLTQEQWENRKSKIAQLEKIHSTLSKSKSASTPGAIAAVTAGAVLQQQQQQQHQQQQQQQQQQQRLMRNSMQQQPPLGLGIPPSSAMNNTSPYPDSLGGTRPFDTENYNSMMTRQQGVVVGSSMNSESAQQEWDRLCSDYQRGKSDPSGMMLRYPGASRQMGFFDSNDANLSSQCSTTIPPQPMAATGVGAGPGTMMLPSGQQMMTMMDHHSQQQQHQQTCQPPAYQSGVGGGPPVVMVPPNNSNMCPVNSGYPPAPPLSNNALTSLPPPAADPKQQIPIPTAGQKRSYHHSVSSGENWPPMNNNSSNPLSMSSVVVQGIENSNFLGHHHIPPNNNNNSNNSSVVCRSGQMPMTMMNAPVSSVAASSSSPIGASVAPMTNVVSQPVVVGRGSGSTKPSTKKRKSAGSVRSNVVANTNYSVSSASALSTTQQQLPSPTTNQSSHCLKQSPTITPNKALNSPYIVNSNNNNNSNNDDMMLQNNHFPRSTGNHRPMHQIPPGGGGAGGGRPPFQSNDSCVMHYSDMMCGQNTGSMPIEQSNNNMDMMTMVNSRHSGTPKSGGESFPGGGPISPTGGAPLGSRSGNNYGPGGAGGGGVGGGGNYGISGNMSNKPTNHAYFNSPDTMMMMMGPNSDSMGMRSAAGLGGGAGAVSVGPNTPCTQHLTSASLASLARLSQMSGPEGPYIPSSSSSLYTSTIGSGGGGGPPLHLNRTGSFHNNNTDGNSVVLPPQGTTHQHSHPHHHQVMPQNTRQHNNNNNSLTNPGHCVVTKSHLCNQPSSLPSNNMTVNNFNLPHTLSNQALPVHSKFNGQGYPPHMNHPQLQPTLQHQQQQQQQALTGSSLPSPVPNMPVPPPQPPHQQPPSIQVNNTFFNAQLNVQQMNYQHVGAPGSTGQMQIHFAQQQQPPHEQHMRSVRQTDSTIRMTNPSQPPSQQQQGPQAPPQSNEYNSMSSNNPQMLYNSDPMNHRIDCTKSELPLLPPPAAPPSSSSVITSSMCTPMGGGASGGGGSSVAGYGNASIQITPRTPHTIQYLPTVAPQTAGNQGPPGGGGVGGGMSSSGPNQALPRPPPGYIPSDPESSSHHSSFHQSNQSYPSQNISSQPGQFYPPPPPQNQQHYPSMPQSATAAAVGQQSYVSNFQAQNNNNKNAQVYPGRPGNNSTFVWNDSSFDSMTSSASSALGGSMIMSSTGGSGVGDTSLNNSFPPSSNMQNQVMDNRIVRNIHHQQGGSFRDPTQMNSYTSCNNDITTMQSSIDPLNDNLTSSSSSNHQMFTTSSQPDGSIQQQQQQQQRVNAGQQHQPQQPSSQYLRQPMGSSVNSSGGKPSAGSNQSSQNQIHHQQQTNYQNYYHSQQHQHHQQQQQHHQMMMSSSSMCGDYSAGNGCDWSSSNQVQFVMSNSASSSSTISSSSNTSTMYNNCSSSNTTINNNGSNMHNIVDNNNNNIPSNLVDPTNLRSSVSNPTINNMDNNSTPMGEDIIRRQVNVSLYQMSQ</sequence>
<feature type="region of interest" description="Disordered" evidence="1">
    <location>
        <begin position="1229"/>
        <end position="1254"/>
    </location>
</feature>
<proteinExistence type="predicted"/>
<feature type="compositionally biased region" description="Polar residues" evidence="1">
    <location>
        <begin position="1321"/>
        <end position="1332"/>
    </location>
</feature>
<feature type="compositionally biased region" description="Low complexity" evidence="1">
    <location>
        <begin position="1307"/>
        <end position="1316"/>
    </location>
</feature>
<feature type="compositionally biased region" description="Low complexity" evidence="1">
    <location>
        <begin position="915"/>
        <end position="926"/>
    </location>
</feature>
<feature type="compositionally biased region" description="Low complexity" evidence="1">
    <location>
        <begin position="2256"/>
        <end position="2281"/>
    </location>
</feature>
<keyword evidence="2" id="KW-1185">Reference proteome</keyword>
<feature type="region of interest" description="Disordered" evidence="1">
    <location>
        <begin position="1735"/>
        <end position="1844"/>
    </location>
</feature>
<feature type="compositionally biased region" description="Polar residues" evidence="1">
    <location>
        <begin position="1551"/>
        <end position="1563"/>
    </location>
</feature>
<name>A0AA85KDU6_TRIRE</name>
<feature type="compositionally biased region" description="Polar residues" evidence="1">
    <location>
        <begin position="2033"/>
        <end position="2044"/>
    </location>
</feature>
<feature type="compositionally biased region" description="Low complexity" evidence="1">
    <location>
        <begin position="367"/>
        <end position="398"/>
    </location>
</feature>
<feature type="compositionally biased region" description="Gly residues" evidence="1">
    <location>
        <begin position="346"/>
        <end position="366"/>
    </location>
</feature>
<feature type="compositionally biased region" description="Low complexity" evidence="1">
    <location>
        <begin position="2116"/>
        <end position="2139"/>
    </location>
</feature>
<reference evidence="2" key="1">
    <citation type="submission" date="2022-06" db="EMBL/GenBank/DDBJ databases">
        <authorList>
            <person name="Berger JAMES D."/>
            <person name="Berger JAMES D."/>
        </authorList>
    </citation>
    <scope>NUCLEOTIDE SEQUENCE [LARGE SCALE GENOMIC DNA]</scope>
</reference>
<feature type="region of interest" description="Disordered" evidence="1">
    <location>
        <begin position="337"/>
        <end position="492"/>
    </location>
</feature>
<feature type="compositionally biased region" description="Pro residues" evidence="1">
    <location>
        <begin position="1682"/>
        <end position="1698"/>
    </location>
</feature>
<feature type="compositionally biased region" description="Polar residues" evidence="1">
    <location>
        <begin position="1955"/>
        <end position="1965"/>
    </location>
</feature>
<dbReference type="WBParaSite" id="TREG1_96140.1">
    <property type="protein sequence ID" value="TREG1_96140.1"/>
    <property type="gene ID" value="TREG1_96140"/>
</dbReference>
<organism evidence="2 3">
    <name type="scientific">Trichobilharzia regenti</name>
    <name type="common">Nasal bird schistosome</name>
    <dbReference type="NCBI Taxonomy" id="157069"/>
    <lineage>
        <taxon>Eukaryota</taxon>
        <taxon>Metazoa</taxon>
        <taxon>Spiralia</taxon>
        <taxon>Lophotrochozoa</taxon>
        <taxon>Platyhelminthes</taxon>
        <taxon>Trematoda</taxon>
        <taxon>Digenea</taxon>
        <taxon>Strigeidida</taxon>
        <taxon>Schistosomatoidea</taxon>
        <taxon>Schistosomatidae</taxon>
        <taxon>Trichobilharzia</taxon>
    </lineage>
</organism>
<feature type="region of interest" description="Disordered" evidence="1">
    <location>
        <begin position="1642"/>
        <end position="1703"/>
    </location>
</feature>
<feature type="region of interest" description="Disordered" evidence="1">
    <location>
        <begin position="645"/>
        <end position="737"/>
    </location>
</feature>
<feature type="region of interest" description="Disordered" evidence="1">
    <location>
        <begin position="1390"/>
        <end position="1431"/>
    </location>
</feature>
<feature type="compositionally biased region" description="Low complexity" evidence="1">
    <location>
        <begin position="686"/>
        <end position="706"/>
    </location>
</feature>
<feature type="region of interest" description="Disordered" evidence="1">
    <location>
        <begin position="1537"/>
        <end position="1600"/>
    </location>
</feature>
<feature type="compositionally biased region" description="Low complexity" evidence="1">
    <location>
        <begin position="1268"/>
        <end position="1285"/>
    </location>
</feature>
<feature type="compositionally biased region" description="Low complexity" evidence="1">
    <location>
        <begin position="645"/>
        <end position="655"/>
    </location>
</feature>
<protein>
    <submittedName>
        <fullName evidence="3">Uncharacterized protein</fullName>
    </submittedName>
</protein>
<feature type="region of interest" description="Disordered" evidence="1">
    <location>
        <begin position="2060"/>
        <end position="2204"/>
    </location>
</feature>
<feature type="compositionally biased region" description="Polar residues" evidence="1">
    <location>
        <begin position="405"/>
        <end position="430"/>
    </location>
</feature>
<feature type="region of interest" description="Disordered" evidence="1">
    <location>
        <begin position="2256"/>
        <end position="2306"/>
    </location>
</feature>